<evidence type="ECO:0000313" key="2">
    <source>
        <dbReference type="Proteomes" id="UP000005317"/>
    </source>
</evidence>
<dbReference type="GO" id="GO:0004519">
    <property type="term" value="F:endonuclease activity"/>
    <property type="evidence" value="ECO:0007669"/>
    <property type="project" value="InterPro"/>
</dbReference>
<protein>
    <recommendedName>
        <fullName evidence="3">Type II toxin-antitoxin system HigB family toxin</fullName>
    </recommendedName>
</protein>
<dbReference type="Proteomes" id="UP000005317">
    <property type="component" value="Unassembled WGS sequence"/>
</dbReference>
<dbReference type="OrthoDB" id="9799912at2"/>
<dbReference type="RefSeq" id="WP_002710553.1">
    <property type="nucleotide sequence ID" value="NZ_JH651384.1"/>
</dbReference>
<dbReference type="GO" id="GO:0110001">
    <property type="term" value="C:toxin-antitoxin complex"/>
    <property type="evidence" value="ECO:0007669"/>
    <property type="project" value="InterPro"/>
</dbReference>
<gene>
    <name evidence="1" type="ORF">Thini_4193</name>
</gene>
<dbReference type="AlphaFoldDB" id="A0A656HNR9"/>
<dbReference type="GO" id="GO:0003723">
    <property type="term" value="F:RNA binding"/>
    <property type="evidence" value="ECO:0007669"/>
    <property type="project" value="InterPro"/>
</dbReference>
<sequence>MHIITRKRITEAALEHPDCATALLGWYQVMKCGNFTNFADLKTAFNSIDKVGRLYVFDIGGNKLRLIAAIHFNTGKVFIRAVLSHRDYDKDNWKE</sequence>
<evidence type="ECO:0000313" key="1">
    <source>
        <dbReference type="EMBL" id="EIJ36685.1"/>
    </source>
</evidence>
<reference evidence="2" key="1">
    <citation type="journal article" date="2011" name="Stand. Genomic Sci.">
        <title>Genome sequence of the filamentous, gliding Thiothrix nivea neotype strain (JP2(T)).</title>
        <authorList>
            <person name="Lapidus A."/>
            <person name="Nolan M."/>
            <person name="Lucas S."/>
            <person name="Glavina Del Rio T."/>
            <person name="Tice H."/>
            <person name="Cheng J.F."/>
            <person name="Tapia R."/>
            <person name="Han C."/>
            <person name="Goodwin L."/>
            <person name="Pitluck S."/>
            <person name="Liolios K."/>
            <person name="Pagani I."/>
            <person name="Ivanova N."/>
            <person name="Huntemann M."/>
            <person name="Mavromatis K."/>
            <person name="Mikhailova N."/>
            <person name="Pati A."/>
            <person name="Chen A."/>
            <person name="Palaniappan K."/>
            <person name="Land M."/>
            <person name="Brambilla E.M."/>
            <person name="Rohde M."/>
            <person name="Abt B."/>
            <person name="Verbarg S."/>
            <person name="Goker M."/>
            <person name="Bristow J."/>
            <person name="Eisen J.A."/>
            <person name="Markowitz V."/>
            <person name="Hugenholtz P."/>
            <person name="Kyrpides N.C."/>
            <person name="Klenk H.P."/>
            <person name="Woyke T."/>
        </authorList>
    </citation>
    <scope>NUCLEOTIDE SEQUENCE [LARGE SCALE GENOMIC DNA]</scope>
    <source>
        <strain evidence="2">ATCC 35100 / DSM 5205 / JP2</strain>
    </source>
</reference>
<keyword evidence="2" id="KW-1185">Reference proteome</keyword>
<dbReference type="EMBL" id="JH651384">
    <property type="protein sequence ID" value="EIJ36685.1"/>
    <property type="molecule type" value="Genomic_DNA"/>
</dbReference>
<proteinExistence type="predicted"/>
<name>A0A656HNR9_THINJ</name>
<evidence type="ECO:0008006" key="3">
    <source>
        <dbReference type="Google" id="ProtNLM"/>
    </source>
</evidence>
<accession>A0A656HNR9</accession>
<dbReference type="InterPro" id="IPR018669">
    <property type="entry name" value="Toxin_HigB"/>
</dbReference>
<organism evidence="1 2">
    <name type="scientific">Thiothrix nivea (strain ATCC 35100 / DSM 5205 / JP2)</name>
    <dbReference type="NCBI Taxonomy" id="870187"/>
    <lineage>
        <taxon>Bacteria</taxon>
        <taxon>Pseudomonadati</taxon>
        <taxon>Pseudomonadota</taxon>
        <taxon>Gammaproteobacteria</taxon>
        <taxon>Thiotrichales</taxon>
        <taxon>Thiotrichaceae</taxon>
        <taxon>Thiothrix</taxon>
    </lineage>
</organism>
<dbReference type="Pfam" id="PF09907">
    <property type="entry name" value="HigB_toxin"/>
    <property type="match status" value="1"/>
</dbReference>